<sequence>MQGNKIIDKNILRGFFVLGIGLLTLVLRKPPIKDWLLVYLWNAVTNGIIDKIVVSYNTVKYPTRLLPKIFKINFLFDYLLYPTMTVIFNQLTEKDHKPYIIFIKLFCFTIPMILVELWAERKTGLIKFKKGWKWYHSFISLNVKSLVTRLWIGWVRKLEEKQKIAQ</sequence>
<feature type="transmembrane region" description="Helical" evidence="1">
    <location>
        <begin position="75"/>
        <end position="92"/>
    </location>
</feature>
<protein>
    <submittedName>
        <fullName evidence="2">Uncharacterized protein</fullName>
    </submittedName>
</protein>
<dbReference type="NCBIfam" id="NF041644">
    <property type="entry name" value="CBO0543_fam"/>
    <property type="match status" value="1"/>
</dbReference>
<dbReference type="Proteomes" id="UP000030832">
    <property type="component" value="Unassembled WGS sequence"/>
</dbReference>
<feature type="transmembrane region" description="Helical" evidence="1">
    <location>
        <begin position="35"/>
        <end position="54"/>
    </location>
</feature>
<comment type="caution">
    <text evidence="2">The sequence shown here is derived from an EMBL/GenBank/DDBJ whole genome shotgun (WGS) entry which is preliminary data.</text>
</comment>
<evidence type="ECO:0000313" key="2">
    <source>
        <dbReference type="EMBL" id="KHF41453.1"/>
    </source>
</evidence>
<keyword evidence="1" id="KW-1133">Transmembrane helix</keyword>
<gene>
    <name evidence="2" type="ORF">LQ50_04310</name>
</gene>
<organism evidence="2 3">
    <name type="scientific">Halalkalibacter okhensis</name>
    <dbReference type="NCBI Taxonomy" id="333138"/>
    <lineage>
        <taxon>Bacteria</taxon>
        <taxon>Bacillati</taxon>
        <taxon>Bacillota</taxon>
        <taxon>Bacilli</taxon>
        <taxon>Bacillales</taxon>
        <taxon>Bacillaceae</taxon>
        <taxon>Halalkalibacter</taxon>
    </lineage>
</organism>
<feature type="transmembrane region" description="Helical" evidence="1">
    <location>
        <begin position="12"/>
        <end position="29"/>
    </location>
</feature>
<keyword evidence="1" id="KW-0472">Membrane</keyword>
<dbReference type="STRING" id="333138.LQ50_04310"/>
<proteinExistence type="predicted"/>
<dbReference type="InterPro" id="IPR048147">
    <property type="entry name" value="CBO0543-like"/>
</dbReference>
<evidence type="ECO:0000256" key="1">
    <source>
        <dbReference type="SAM" id="Phobius"/>
    </source>
</evidence>
<dbReference type="eggNOG" id="ENOG5033K14">
    <property type="taxonomic scope" value="Bacteria"/>
</dbReference>
<dbReference type="RefSeq" id="WP_034626391.1">
    <property type="nucleotide sequence ID" value="NZ_JRJU01000003.1"/>
</dbReference>
<keyword evidence="3" id="KW-1185">Reference proteome</keyword>
<reference evidence="2 3" key="1">
    <citation type="submission" date="2014-09" db="EMBL/GenBank/DDBJ databases">
        <title>Genome sequencing and annotation of Bacillus Okhensis strain Kh10-101T.</title>
        <authorList>
            <person name="Prakash J.S."/>
        </authorList>
    </citation>
    <scope>NUCLEOTIDE SEQUENCE [LARGE SCALE GENOMIC DNA]</scope>
    <source>
        <strain evidence="3">Kh10-101T</strain>
    </source>
</reference>
<keyword evidence="1" id="KW-0812">Transmembrane</keyword>
<dbReference type="EMBL" id="JRJU01000003">
    <property type="protein sequence ID" value="KHF41453.1"/>
    <property type="molecule type" value="Genomic_DNA"/>
</dbReference>
<evidence type="ECO:0000313" key="3">
    <source>
        <dbReference type="Proteomes" id="UP000030832"/>
    </source>
</evidence>
<name>A0A0B0IFV0_9BACI</name>
<dbReference type="AlphaFoldDB" id="A0A0B0IFV0"/>
<feature type="transmembrane region" description="Helical" evidence="1">
    <location>
        <begin position="98"/>
        <end position="119"/>
    </location>
</feature>
<dbReference type="OrthoDB" id="2622010at2"/>
<accession>A0A0B0IFV0</accession>